<sequence>MTNKMNLGKAAILIFLFTTALLVRATTDNDDAEDLLIIKQEDDDYEHGDLARVLAQARGDLLEVEDLPRRSLLQAAVLAADLVDADGDGFLTATEMRVAP</sequence>
<evidence type="ECO:0000313" key="4">
    <source>
        <dbReference type="RefSeq" id="XP_018027914.1"/>
    </source>
</evidence>
<organism evidence="3 4">
    <name type="scientific">Hyalella azteca</name>
    <name type="common">Amphipod</name>
    <dbReference type="NCBI Taxonomy" id="294128"/>
    <lineage>
        <taxon>Eukaryota</taxon>
        <taxon>Metazoa</taxon>
        <taxon>Ecdysozoa</taxon>
        <taxon>Arthropoda</taxon>
        <taxon>Crustacea</taxon>
        <taxon>Multicrustacea</taxon>
        <taxon>Malacostraca</taxon>
        <taxon>Eumalacostraca</taxon>
        <taxon>Peracarida</taxon>
        <taxon>Amphipoda</taxon>
        <taxon>Senticaudata</taxon>
        <taxon>Talitrida</taxon>
        <taxon>Talitroidea</taxon>
        <taxon>Hyalellidae</taxon>
        <taxon>Hyalella</taxon>
    </lineage>
</organism>
<dbReference type="RefSeq" id="XP_018027914.1">
    <property type="nucleotide sequence ID" value="XM_018172425.2"/>
</dbReference>
<name>A0A8B7PNY6_HYAAZ</name>
<proteinExistence type="predicted"/>
<keyword evidence="1" id="KW-0732">Signal</keyword>
<feature type="chain" id="PRO_5034531028" evidence="1">
    <location>
        <begin position="26"/>
        <end position="100"/>
    </location>
</feature>
<dbReference type="PROSITE" id="PS00018">
    <property type="entry name" value="EF_HAND_1"/>
    <property type="match status" value="1"/>
</dbReference>
<keyword evidence="3" id="KW-1185">Reference proteome</keyword>
<protein>
    <submittedName>
        <fullName evidence="4">Uncharacterized protein LOC108683142</fullName>
    </submittedName>
</protein>
<dbReference type="Proteomes" id="UP000694843">
    <property type="component" value="Unplaced"/>
</dbReference>
<dbReference type="AlphaFoldDB" id="A0A8B7PNY6"/>
<accession>A0A8B7PNY6</accession>
<dbReference type="GO" id="GO:0005509">
    <property type="term" value="F:calcium ion binding"/>
    <property type="evidence" value="ECO:0007669"/>
    <property type="project" value="InterPro"/>
</dbReference>
<dbReference type="KEGG" id="hazt:108683142"/>
<dbReference type="InterPro" id="IPR018247">
    <property type="entry name" value="EF_Hand_1_Ca_BS"/>
</dbReference>
<reference evidence="4" key="1">
    <citation type="submission" date="2025-08" db="UniProtKB">
        <authorList>
            <consortium name="RefSeq"/>
        </authorList>
    </citation>
    <scope>IDENTIFICATION</scope>
    <source>
        <tissue evidence="4">Whole organism</tissue>
    </source>
</reference>
<evidence type="ECO:0000313" key="3">
    <source>
        <dbReference type="Proteomes" id="UP000694843"/>
    </source>
</evidence>
<evidence type="ECO:0000256" key="1">
    <source>
        <dbReference type="SAM" id="SignalP"/>
    </source>
</evidence>
<feature type="domain" description="EF-hand" evidence="2">
    <location>
        <begin position="81"/>
        <end position="100"/>
    </location>
</feature>
<gene>
    <name evidence="4" type="primary">LOC108683142</name>
</gene>
<evidence type="ECO:0000259" key="2">
    <source>
        <dbReference type="PROSITE" id="PS50222"/>
    </source>
</evidence>
<dbReference type="PROSITE" id="PS50222">
    <property type="entry name" value="EF_HAND_2"/>
    <property type="match status" value="1"/>
</dbReference>
<feature type="signal peptide" evidence="1">
    <location>
        <begin position="1"/>
        <end position="25"/>
    </location>
</feature>
<dbReference type="GeneID" id="108683142"/>
<dbReference type="InterPro" id="IPR002048">
    <property type="entry name" value="EF_hand_dom"/>
</dbReference>